<dbReference type="AlphaFoldDB" id="A0A9Q1FYT4"/>
<gene>
    <name evidence="1" type="ORF">SKAU_G00097430</name>
</gene>
<dbReference type="Proteomes" id="UP001152622">
    <property type="component" value="Chromosome 3"/>
</dbReference>
<reference evidence="1" key="1">
    <citation type="journal article" date="2023" name="Science">
        <title>Genome structures resolve the early diversification of teleost fishes.</title>
        <authorList>
            <person name="Parey E."/>
            <person name="Louis A."/>
            <person name="Montfort J."/>
            <person name="Bouchez O."/>
            <person name="Roques C."/>
            <person name="Iampietro C."/>
            <person name="Lluch J."/>
            <person name="Castinel A."/>
            <person name="Donnadieu C."/>
            <person name="Desvignes T."/>
            <person name="Floi Bucao C."/>
            <person name="Jouanno E."/>
            <person name="Wen M."/>
            <person name="Mejri S."/>
            <person name="Dirks R."/>
            <person name="Jansen H."/>
            <person name="Henkel C."/>
            <person name="Chen W.J."/>
            <person name="Zahm M."/>
            <person name="Cabau C."/>
            <person name="Klopp C."/>
            <person name="Thompson A.W."/>
            <person name="Robinson-Rechavi M."/>
            <person name="Braasch I."/>
            <person name="Lecointre G."/>
            <person name="Bobe J."/>
            <person name="Postlethwait J.H."/>
            <person name="Berthelot C."/>
            <person name="Roest Crollius H."/>
            <person name="Guiguen Y."/>
        </authorList>
    </citation>
    <scope>NUCLEOTIDE SEQUENCE</scope>
    <source>
        <strain evidence="1">WJC10195</strain>
    </source>
</reference>
<proteinExistence type="predicted"/>
<organism evidence="1 2">
    <name type="scientific">Synaphobranchus kaupii</name>
    <name type="common">Kaup's arrowtooth eel</name>
    <dbReference type="NCBI Taxonomy" id="118154"/>
    <lineage>
        <taxon>Eukaryota</taxon>
        <taxon>Metazoa</taxon>
        <taxon>Chordata</taxon>
        <taxon>Craniata</taxon>
        <taxon>Vertebrata</taxon>
        <taxon>Euteleostomi</taxon>
        <taxon>Actinopterygii</taxon>
        <taxon>Neopterygii</taxon>
        <taxon>Teleostei</taxon>
        <taxon>Anguilliformes</taxon>
        <taxon>Synaphobranchidae</taxon>
        <taxon>Synaphobranchus</taxon>
    </lineage>
</organism>
<accession>A0A9Q1FYT4</accession>
<sequence>MEGLRTEDDCFLGRRVLERGRPVIQDRLYPATGLMSRCVRFNIKNVEVGSYVQTDGHRHVRVIAIWIVMSERPTVLFEGTAFLPLNRRDILSGCEEYKEGGHAQFTASEISETLVFLHHKCFWKPDISLGIGTKSTATQGNYCEIVNKKVSHNRNNNKFLKNAYLHSHPE</sequence>
<comment type="caution">
    <text evidence="1">The sequence shown here is derived from an EMBL/GenBank/DDBJ whole genome shotgun (WGS) entry which is preliminary data.</text>
</comment>
<dbReference type="EMBL" id="JAINUF010000003">
    <property type="protein sequence ID" value="KAJ8369715.1"/>
    <property type="molecule type" value="Genomic_DNA"/>
</dbReference>
<protein>
    <submittedName>
        <fullName evidence="1">Uncharacterized protein</fullName>
    </submittedName>
</protein>
<keyword evidence="2" id="KW-1185">Reference proteome</keyword>
<name>A0A9Q1FYT4_SYNKA</name>
<evidence type="ECO:0000313" key="2">
    <source>
        <dbReference type="Proteomes" id="UP001152622"/>
    </source>
</evidence>
<evidence type="ECO:0000313" key="1">
    <source>
        <dbReference type="EMBL" id="KAJ8369715.1"/>
    </source>
</evidence>